<dbReference type="CDD" id="cd07043">
    <property type="entry name" value="STAS_anti-anti-sigma_factors"/>
    <property type="match status" value="1"/>
</dbReference>
<evidence type="ECO:0000256" key="2">
    <source>
        <dbReference type="RuleBase" id="RU003749"/>
    </source>
</evidence>
<dbReference type="NCBIfam" id="TIGR00377">
    <property type="entry name" value="ant_ant_sig"/>
    <property type="match status" value="1"/>
</dbReference>
<protein>
    <recommendedName>
        <fullName evidence="2">Anti-sigma factor antagonist</fullName>
    </recommendedName>
</protein>
<reference evidence="4" key="1">
    <citation type="submission" date="2020-02" db="EMBL/GenBank/DDBJ databases">
        <authorList>
            <person name="Meier V. D."/>
        </authorList>
    </citation>
    <scope>NUCLEOTIDE SEQUENCE</scope>
    <source>
        <strain evidence="4">AVDCRST_MAG20</strain>
    </source>
</reference>
<gene>
    <name evidence="4" type="ORF">AVDCRST_MAG20-697</name>
</gene>
<proteinExistence type="inferred from homology"/>
<dbReference type="SUPFAM" id="SSF52091">
    <property type="entry name" value="SpoIIaa-like"/>
    <property type="match status" value="1"/>
</dbReference>
<evidence type="ECO:0000256" key="1">
    <source>
        <dbReference type="ARBA" id="ARBA00009013"/>
    </source>
</evidence>
<dbReference type="GO" id="GO:0043856">
    <property type="term" value="F:anti-sigma factor antagonist activity"/>
    <property type="evidence" value="ECO:0007669"/>
    <property type="project" value="InterPro"/>
</dbReference>
<comment type="similarity">
    <text evidence="1 2">Belongs to the anti-sigma-factor antagonist family.</text>
</comment>
<dbReference type="Gene3D" id="3.30.750.24">
    <property type="entry name" value="STAS domain"/>
    <property type="match status" value="1"/>
</dbReference>
<evidence type="ECO:0000313" key="4">
    <source>
        <dbReference type="EMBL" id="CAA9220300.1"/>
    </source>
</evidence>
<dbReference type="InterPro" id="IPR058548">
    <property type="entry name" value="MlaB-like_STAS"/>
</dbReference>
<evidence type="ECO:0000259" key="3">
    <source>
        <dbReference type="PROSITE" id="PS50801"/>
    </source>
</evidence>
<accession>A0A6J4HDH1</accession>
<dbReference type="InterPro" id="IPR036513">
    <property type="entry name" value="STAS_dom_sf"/>
</dbReference>
<dbReference type="InterPro" id="IPR002645">
    <property type="entry name" value="STAS_dom"/>
</dbReference>
<dbReference type="AlphaFoldDB" id="A0A6J4HDH1"/>
<feature type="domain" description="STAS" evidence="3">
    <location>
        <begin position="22"/>
        <end position="110"/>
    </location>
</feature>
<dbReference type="PANTHER" id="PTHR33495">
    <property type="entry name" value="ANTI-SIGMA FACTOR ANTAGONIST TM_1081-RELATED-RELATED"/>
    <property type="match status" value="1"/>
</dbReference>
<name>A0A6J4HDH1_9ACTN</name>
<dbReference type="InterPro" id="IPR003658">
    <property type="entry name" value="Anti-sigma_ant"/>
</dbReference>
<dbReference type="PROSITE" id="PS50801">
    <property type="entry name" value="STAS"/>
    <property type="match status" value="1"/>
</dbReference>
<organism evidence="4">
    <name type="scientific">uncultured Acidimicrobiales bacterium</name>
    <dbReference type="NCBI Taxonomy" id="310071"/>
    <lineage>
        <taxon>Bacteria</taxon>
        <taxon>Bacillati</taxon>
        <taxon>Actinomycetota</taxon>
        <taxon>Acidimicrobiia</taxon>
        <taxon>Acidimicrobiales</taxon>
        <taxon>environmental samples</taxon>
    </lineage>
</organism>
<dbReference type="PANTHER" id="PTHR33495:SF2">
    <property type="entry name" value="ANTI-SIGMA FACTOR ANTAGONIST TM_1081-RELATED"/>
    <property type="match status" value="1"/>
</dbReference>
<dbReference type="Pfam" id="PF13466">
    <property type="entry name" value="STAS_2"/>
    <property type="match status" value="1"/>
</dbReference>
<dbReference type="EMBL" id="CADCSY010000027">
    <property type="protein sequence ID" value="CAA9220300.1"/>
    <property type="molecule type" value="Genomic_DNA"/>
</dbReference>
<sequence>MRIGHHGAVPQDVLPTPERPSVLVHLVGELDLAAAPDLRTKLAGLLDQGERDVVVDLGGVTFFDTSALEPLVEGHHRGLSSGVRLVLCHIPPHVRRVLEITGLDRVLETR</sequence>